<dbReference type="Pfam" id="PF05231">
    <property type="entry name" value="MASE1"/>
    <property type="match status" value="1"/>
</dbReference>
<keyword evidence="9" id="KW-1185">Reference proteome</keyword>
<comment type="subcellular location">
    <subcellularLocation>
        <location evidence="1">Cell membrane</location>
        <topology evidence="1">Multi-pass membrane protein</topology>
    </subcellularLocation>
</comment>
<dbReference type="RefSeq" id="WP_380695052.1">
    <property type="nucleotide sequence ID" value="NZ_JBHRYR010000003.1"/>
</dbReference>
<sequence length="712" mass="79839">MTDQSMVHPTFGRPTLSQQSLTTLLLAVALYALLSLARSFSPADSTAFLFWPVSAFAIAALRYAPQSLWGVVISYWLWGYNMGMTALQATLQLTTLVGPVIYVLVKHRWPLHGTQVNRRLTDLLRIFLLAVVPSTIIGTVLLKQMLGTDFGSGSLIALIWSIYLLSEFSGIVLFLPVIQYWIRRFNRQPESDGSLQLSLLGFTLLVLSIPLLLEWLQQAPFVQPALFMALPFMTWLAQKSNRATLAHGLMLMYFGHLSMAYFGMGGYNLANDLGSLVALSMLLISALLTVDVLHATRSDRDSALAQTEWLSLQDNRALALNERGLLNWATRTPQLKQRSGVLWRPINLDIYLETLSWAQMAETERQMLEHLYSTCQPEQIAKVSDLSFVVVLEPEALAPETLANLQHIRVDLSDTTVVIDCAVAAIRSLGNDMGTNIAKLNSLWAKARLQPFERLAQATDDKDISARNDLLPRFQRYRSAVDEGQLSLWLQPILNLRSNEIDKVEVLARLSVDEETLSPALFLPIFQRFNFLTEFDRRVLSKAFLDIDDICQRWPTIQTININISGATLGDPTFLPWLEDQINLARPSVANLCIEITESDLILDRQTAIENVQGMRRLGLSVAIDDFGAGLAGFEYLNQFAVDVLKLDGQFIRDIAQNPKHQAIVKSMVDVARTYNLQLVGEFVDSIECQECLRQLGVDYAQGYFIGAPRLD</sequence>
<evidence type="ECO:0000313" key="9">
    <source>
        <dbReference type="Proteomes" id="UP001595617"/>
    </source>
</evidence>
<name>A0ABV7ZZ60_9GAMM</name>
<dbReference type="SMART" id="SM00052">
    <property type="entry name" value="EAL"/>
    <property type="match status" value="1"/>
</dbReference>
<dbReference type="EMBL" id="JBHRYR010000003">
    <property type="protein sequence ID" value="MFC3852646.1"/>
    <property type="molecule type" value="Genomic_DNA"/>
</dbReference>
<dbReference type="PANTHER" id="PTHR33121">
    <property type="entry name" value="CYCLIC DI-GMP PHOSPHODIESTERASE PDEF"/>
    <property type="match status" value="1"/>
</dbReference>
<evidence type="ECO:0000256" key="3">
    <source>
        <dbReference type="ARBA" id="ARBA00022692"/>
    </source>
</evidence>
<keyword evidence="4 6" id="KW-1133">Transmembrane helix</keyword>
<dbReference type="Pfam" id="PF00563">
    <property type="entry name" value="EAL"/>
    <property type="match status" value="1"/>
</dbReference>
<feature type="transmembrane region" description="Helical" evidence="6">
    <location>
        <begin position="158"/>
        <end position="182"/>
    </location>
</feature>
<protein>
    <submittedName>
        <fullName evidence="8">EAL domain-containing protein</fullName>
    </submittedName>
</protein>
<gene>
    <name evidence="8" type="ORF">ACFOOG_07360</name>
</gene>
<evidence type="ECO:0000256" key="6">
    <source>
        <dbReference type="SAM" id="Phobius"/>
    </source>
</evidence>
<dbReference type="InterPro" id="IPR035919">
    <property type="entry name" value="EAL_sf"/>
</dbReference>
<dbReference type="CDD" id="cd01948">
    <property type="entry name" value="EAL"/>
    <property type="match status" value="1"/>
</dbReference>
<evidence type="ECO:0000313" key="8">
    <source>
        <dbReference type="EMBL" id="MFC3852646.1"/>
    </source>
</evidence>
<feature type="transmembrane region" description="Helical" evidence="6">
    <location>
        <begin position="85"/>
        <end position="105"/>
    </location>
</feature>
<evidence type="ECO:0000256" key="2">
    <source>
        <dbReference type="ARBA" id="ARBA00022475"/>
    </source>
</evidence>
<dbReference type="Proteomes" id="UP001595617">
    <property type="component" value="Unassembled WGS sequence"/>
</dbReference>
<feature type="transmembrane region" description="Helical" evidence="6">
    <location>
        <begin position="47"/>
        <end position="65"/>
    </location>
</feature>
<dbReference type="InterPro" id="IPR001633">
    <property type="entry name" value="EAL_dom"/>
</dbReference>
<feature type="transmembrane region" description="Helical" evidence="6">
    <location>
        <begin position="194"/>
        <end position="213"/>
    </location>
</feature>
<organism evidence="8 9">
    <name type="scientific">Saccharospirillum mangrovi</name>
    <dbReference type="NCBI Taxonomy" id="2161747"/>
    <lineage>
        <taxon>Bacteria</taxon>
        <taxon>Pseudomonadati</taxon>
        <taxon>Pseudomonadota</taxon>
        <taxon>Gammaproteobacteria</taxon>
        <taxon>Oceanospirillales</taxon>
        <taxon>Saccharospirillaceae</taxon>
        <taxon>Saccharospirillum</taxon>
    </lineage>
</organism>
<dbReference type="PROSITE" id="PS50883">
    <property type="entry name" value="EAL"/>
    <property type="match status" value="1"/>
</dbReference>
<feature type="transmembrane region" description="Helical" evidence="6">
    <location>
        <begin position="126"/>
        <end position="146"/>
    </location>
</feature>
<feature type="transmembrane region" description="Helical" evidence="6">
    <location>
        <begin position="249"/>
        <end position="267"/>
    </location>
</feature>
<dbReference type="InterPro" id="IPR050706">
    <property type="entry name" value="Cyclic-di-GMP_PDE-like"/>
</dbReference>
<evidence type="ECO:0000256" key="1">
    <source>
        <dbReference type="ARBA" id="ARBA00004651"/>
    </source>
</evidence>
<keyword evidence="2" id="KW-1003">Cell membrane</keyword>
<keyword evidence="3 6" id="KW-0812">Transmembrane</keyword>
<accession>A0ABV7ZZ60</accession>
<evidence type="ECO:0000256" key="4">
    <source>
        <dbReference type="ARBA" id="ARBA00022989"/>
    </source>
</evidence>
<dbReference type="Gene3D" id="3.20.20.450">
    <property type="entry name" value="EAL domain"/>
    <property type="match status" value="1"/>
</dbReference>
<feature type="domain" description="EAL" evidence="7">
    <location>
        <begin position="470"/>
        <end position="712"/>
    </location>
</feature>
<keyword evidence="5 6" id="KW-0472">Membrane</keyword>
<evidence type="ECO:0000256" key="5">
    <source>
        <dbReference type="ARBA" id="ARBA00023136"/>
    </source>
</evidence>
<dbReference type="InterPro" id="IPR007895">
    <property type="entry name" value="MASE1"/>
</dbReference>
<proteinExistence type="predicted"/>
<evidence type="ECO:0000259" key="7">
    <source>
        <dbReference type="PROSITE" id="PS50883"/>
    </source>
</evidence>
<dbReference type="PANTHER" id="PTHR33121:SF23">
    <property type="entry name" value="CYCLIC DI-GMP PHOSPHODIESTERASE PDEB"/>
    <property type="match status" value="1"/>
</dbReference>
<feature type="transmembrane region" description="Helical" evidence="6">
    <location>
        <begin position="273"/>
        <end position="293"/>
    </location>
</feature>
<comment type="caution">
    <text evidence="8">The sequence shown here is derived from an EMBL/GenBank/DDBJ whole genome shotgun (WGS) entry which is preliminary data.</text>
</comment>
<dbReference type="SUPFAM" id="SSF141868">
    <property type="entry name" value="EAL domain-like"/>
    <property type="match status" value="1"/>
</dbReference>
<reference evidence="9" key="1">
    <citation type="journal article" date="2019" name="Int. J. Syst. Evol. Microbiol.">
        <title>The Global Catalogue of Microorganisms (GCM) 10K type strain sequencing project: providing services to taxonomists for standard genome sequencing and annotation.</title>
        <authorList>
            <consortium name="The Broad Institute Genomics Platform"/>
            <consortium name="The Broad Institute Genome Sequencing Center for Infectious Disease"/>
            <person name="Wu L."/>
            <person name="Ma J."/>
        </authorList>
    </citation>
    <scope>NUCLEOTIDE SEQUENCE [LARGE SCALE GENOMIC DNA]</scope>
    <source>
        <strain evidence="9">IBRC 10765</strain>
    </source>
</reference>
<feature type="transmembrane region" description="Helical" evidence="6">
    <location>
        <begin position="20"/>
        <end position="40"/>
    </location>
</feature>